<keyword evidence="1" id="KW-0732">Signal</keyword>
<dbReference type="PANTHER" id="PTHR43649">
    <property type="entry name" value="ARABINOSE-BINDING PROTEIN-RELATED"/>
    <property type="match status" value="1"/>
</dbReference>
<name>A0A5R9G606_9BACL</name>
<dbReference type="SUPFAM" id="SSF53850">
    <property type="entry name" value="Periplasmic binding protein-like II"/>
    <property type="match status" value="1"/>
</dbReference>
<feature type="signal peptide" evidence="1">
    <location>
        <begin position="1"/>
        <end position="40"/>
    </location>
</feature>
<evidence type="ECO:0000313" key="2">
    <source>
        <dbReference type="EMBL" id="TLS49540.1"/>
    </source>
</evidence>
<organism evidence="2 3">
    <name type="scientific">Paenibacillus antri</name>
    <dbReference type="NCBI Taxonomy" id="2582848"/>
    <lineage>
        <taxon>Bacteria</taxon>
        <taxon>Bacillati</taxon>
        <taxon>Bacillota</taxon>
        <taxon>Bacilli</taxon>
        <taxon>Bacillales</taxon>
        <taxon>Paenibacillaceae</taxon>
        <taxon>Paenibacillus</taxon>
    </lineage>
</organism>
<accession>A0A5R9G606</accession>
<comment type="caution">
    <text evidence="2">The sequence shown here is derived from an EMBL/GenBank/DDBJ whole genome shotgun (WGS) entry which is preliminary data.</text>
</comment>
<sequence>MTVSIFRKRGGCTMMHVHQSRTILAGMLVLAIGLAGCADANTPVDPAPETAGETGQSIPYDPPVVVTTSRVLNDSEMGKLIPPDSIDDNPISRWAKEKLGIIQNSMWVLVDEAALLHKTKLALTGDEPIPDVLYLNDAVLPQLLDDIAESGRFMDIEEAFETYASPRMKEAYSKNPDVWKTVTANGKKWGLPQISDGKVGDPILWIRQDWLDAAGLAPPTTIEELETALDAFTNEDPDGNGKQDTFGLALAGKNSLNGWLADASFLFGAYGDQPYQWNRMPDGSLAYGSVQPEVKQALARLRTWYDQGWLHRDFGTHDELTAANLFVEGQAGVVSGPGWMGGWPLGEVHEDENGFKPEYRPIPFPAGEDGKIGRRGSKVSYGSYIFRKDFPYIEALFRYWDEVYGALIEDPESDFMHGFGENYDYKIVDGKYVYDFKGATTTVANLLLIAPGSTPEGVLKESLEQRVYRGQIESPYEKKLAETSSKLFLEGKIVGDRQLAYAQKDQFLGVPTPAMRTKWPALQKLEKEAFLKIVYGKEEADAFDAFVRSWREHGGDEITREVNAWDVSVE</sequence>
<evidence type="ECO:0000313" key="3">
    <source>
        <dbReference type="Proteomes" id="UP000309676"/>
    </source>
</evidence>
<keyword evidence="3" id="KW-1185">Reference proteome</keyword>
<dbReference type="AlphaFoldDB" id="A0A5R9G606"/>
<dbReference type="PANTHER" id="PTHR43649:SF12">
    <property type="entry name" value="DIACETYLCHITOBIOSE BINDING PROTEIN DASA"/>
    <property type="match status" value="1"/>
</dbReference>
<dbReference type="Gene3D" id="3.40.190.10">
    <property type="entry name" value="Periplasmic binding protein-like II"/>
    <property type="match status" value="2"/>
</dbReference>
<dbReference type="InterPro" id="IPR050490">
    <property type="entry name" value="Bact_solute-bd_prot1"/>
</dbReference>
<evidence type="ECO:0000256" key="1">
    <source>
        <dbReference type="SAM" id="SignalP"/>
    </source>
</evidence>
<proteinExistence type="predicted"/>
<dbReference type="EMBL" id="VCIW01000020">
    <property type="protein sequence ID" value="TLS49540.1"/>
    <property type="molecule type" value="Genomic_DNA"/>
</dbReference>
<feature type="chain" id="PRO_5024325886" evidence="1">
    <location>
        <begin position="41"/>
        <end position="570"/>
    </location>
</feature>
<dbReference type="Proteomes" id="UP000309676">
    <property type="component" value="Unassembled WGS sequence"/>
</dbReference>
<reference evidence="2 3" key="1">
    <citation type="submission" date="2019-05" db="EMBL/GenBank/DDBJ databases">
        <authorList>
            <person name="Narsing Rao M.P."/>
            <person name="Li W.J."/>
        </authorList>
    </citation>
    <scope>NUCLEOTIDE SEQUENCE [LARGE SCALE GENOMIC DNA]</scope>
    <source>
        <strain evidence="2 3">SYSU_K30003</strain>
    </source>
</reference>
<protein>
    <submittedName>
        <fullName evidence="2">Extracellular solute-binding protein</fullName>
    </submittedName>
</protein>
<gene>
    <name evidence="2" type="ORF">FE782_24420</name>
</gene>